<name>A0A2T5JCP1_9SPHI</name>
<proteinExistence type="predicted"/>
<evidence type="ECO:0000313" key="2">
    <source>
        <dbReference type="Proteomes" id="UP000244168"/>
    </source>
</evidence>
<dbReference type="OrthoDB" id="798778at2"/>
<dbReference type="AlphaFoldDB" id="A0A2T5JCP1"/>
<dbReference type="Proteomes" id="UP000244168">
    <property type="component" value="Unassembled WGS sequence"/>
</dbReference>
<organism evidence="1 2">
    <name type="scientific">Mucilaginibacter yixingensis</name>
    <dbReference type="NCBI Taxonomy" id="1295612"/>
    <lineage>
        <taxon>Bacteria</taxon>
        <taxon>Pseudomonadati</taxon>
        <taxon>Bacteroidota</taxon>
        <taxon>Sphingobacteriia</taxon>
        <taxon>Sphingobacteriales</taxon>
        <taxon>Sphingobacteriaceae</taxon>
        <taxon>Mucilaginibacter</taxon>
    </lineage>
</organism>
<evidence type="ECO:0000313" key="1">
    <source>
        <dbReference type="EMBL" id="PTQ99531.1"/>
    </source>
</evidence>
<protein>
    <submittedName>
        <fullName evidence="1">Uncharacterized protein</fullName>
    </submittedName>
</protein>
<keyword evidence="2" id="KW-1185">Reference proteome</keyword>
<gene>
    <name evidence="1" type="ORF">C8P68_102355</name>
</gene>
<dbReference type="EMBL" id="QAOQ01000002">
    <property type="protein sequence ID" value="PTQ99531.1"/>
    <property type="molecule type" value="Genomic_DNA"/>
</dbReference>
<dbReference type="RefSeq" id="WP_107827456.1">
    <property type="nucleotide sequence ID" value="NZ_CP160205.1"/>
</dbReference>
<reference evidence="1 2" key="1">
    <citation type="submission" date="2018-04" db="EMBL/GenBank/DDBJ databases">
        <title>Genomic Encyclopedia of Archaeal and Bacterial Type Strains, Phase II (KMG-II): from individual species to whole genera.</title>
        <authorList>
            <person name="Goeker M."/>
        </authorList>
    </citation>
    <scope>NUCLEOTIDE SEQUENCE [LARGE SCALE GENOMIC DNA]</scope>
    <source>
        <strain evidence="1 2">DSM 26809</strain>
    </source>
</reference>
<accession>A0A2T5JCP1</accession>
<sequence>MNKTILSTQIKLEILTICSGPISRPDNLINQVQLFMLGYDDFEDWCRQLEKRLQLLAVEYQTGKEIAEGHINGQTTVDQCIQMVV</sequence>
<comment type="caution">
    <text evidence="1">The sequence shown here is derived from an EMBL/GenBank/DDBJ whole genome shotgun (WGS) entry which is preliminary data.</text>
</comment>